<feature type="binding site" evidence="9">
    <location>
        <begin position="139"/>
        <end position="141"/>
    </location>
    <ligand>
        <name>2-[(2R,5Z)-2-carboxy-4-methylthiazol-5(2H)-ylidene]ethyl phosphate</name>
        <dbReference type="ChEBI" id="CHEBI:62899"/>
    </ligand>
</feature>
<feature type="domain" description="Thiamine phosphate synthase/TenI" evidence="12">
    <location>
        <begin position="9"/>
        <end position="194"/>
    </location>
</feature>
<dbReference type="Proteomes" id="UP000009885">
    <property type="component" value="Unassembled WGS sequence"/>
</dbReference>
<dbReference type="PANTHER" id="PTHR20857:SF15">
    <property type="entry name" value="THIAMINE-PHOSPHATE SYNTHASE"/>
    <property type="match status" value="1"/>
</dbReference>
<dbReference type="GO" id="GO:0009228">
    <property type="term" value="P:thiamine biosynthetic process"/>
    <property type="evidence" value="ECO:0007669"/>
    <property type="project" value="UniProtKB-KW"/>
</dbReference>
<evidence type="ECO:0000256" key="7">
    <source>
        <dbReference type="ARBA" id="ARBA00047851"/>
    </source>
</evidence>
<dbReference type="AlphaFoldDB" id="K9AM51"/>
<feature type="binding site" evidence="9">
    <location>
        <position position="75"/>
    </location>
    <ligand>
        <name>4-amino-2-methyl-5-(diphosphooxymethyl)pyrimidine</name>
        <dbReference type="ChEBI" id="CHEBI:57841"/>
    </ligand>
</feature>
<dbReference type="PATRIC" id="fig|1229783.3.peg.1592"/>
<accession>K9AM51</accession>
<dbReference type="CDD" id="cd00564">
    <property type="entry name" value="TMP_TenI"/>
    <property type="match status" value="1"/>
</dbReference>
<dbReference type="EMBL" id="AMSQ01000012">
    <property type="protein sequence ID" value="EKU47146.1"/>
    <property type="molecule type" value="Genomic_DNA"/>
</dbReference>
<dbReference type="UniPathway" id="UPA00060">
    <property type="reaction ID" value="UER00141"/>
</dbReference>
<name>K9AM51_9STAP</name>
<evidence type="ECO:0000313" key="14">
    <source>
        <dbReference type="Proteomes" id="UP000009885"/>
    </source>
</evidence>
<feature type="binding site" evidence="9">
    <location>
        <position position="95"/>
    </location>
    <ligand>
        <name>Mg(2+)</name>
        <dbReference type="ChEBI" id="CHEBI:18420"/>
    </ligand>
</feature>
<dbReference type="EC" id="2.5.1.3" evidence="9"/>
<gene>
    <name evidence="9" type="primary">thiE</name>
    <name evidence="13" type="ORF">C273_07897</name>
</gene>
<sequence length="212" mass="23700">MFHREQLKLYFICGTQDVKSGATIKDILKEALEAGITMFQFREKGEGALTGDVKRELALELQSLCQDYQVPFIVNDDVKLAQDIDADGIHVGQDDEDVSAFYRDFEDKIVGLSVGNFEEYDQSDLTHVNYIGVGPVYTTFSKPDAKMPGGVTRIRKMREYDTEIPIVAIGGIHEENIAPIIQQGADGVATISSITKSQNIKETVQRYLEQMK</sequence>
<evidence type="ECO:0000256" key="9">
    <source>
        <dbReference type="HAMAP-Rule" id="MF_00097"/>
    </source>
</evidence>
<dbReference type="PANTHER" id="PTHR20857">
    <property type="entry name" value="THIAMINE-PHOSPHATE PYROPHOSPHORYLASE"/>
    <property type="match status" value="1"/>
</dbReference>
<keyword evidence="14" id="KW-1185">Reference proteome</keyword>
<evidence type="ECO:0000256" key="10">
    <source>
        <dbReference type="RuleBase" id="RU003826"/>
    </source>
</evidence>
<evidence type="ECO:0000313" key="13">
    <source>
        <dbReference type="EMBL" id="EKU47146.1"/>
    </source>
</evidence>
<evidence type="ECO:0000256" key="3">
    <source>
        <dbReference type="ARBA" id="ARBA00022723"/>
    </source>
</evidence>
<comment type="function">
    <text evidence="9">Condenses 4-methyl-5-(beta-hydroxyethyl)thiazole monophosphate (THZ-P) and 2-methyl-4-amino-5-hydroxymethyl pyrimidine pyrophosphate (HMP-PP) to form thiamine monophosphate (TMP).</text>
</comment>
<comment type="pathway">
    <text evidence="1 9 11">Cofactor biosynthesis; thiamine diphosphate biosynthesis; thiamine phosphate from 4-amino-2-methyl-5-diphosphomethylpyrimidine and 4-methyl-5-(2-phosphoethyl)-thiazole: step 1/1.</text>
</comment>
<evidence type="ECO:0000256" key="11">
    <source>
        <dbReference type="RuleBase" id="RU004253"/>
    </source>
</evidence>
<evidence type="ECO:0000256" key="5">
    <source>
        <dbReference type="ARBA" id="ARBA00022977"/>
    </source>
</evidence>
<keyword evidence="2 9" id="KW-0808">Transferase</keyword>
<feature type="binding site" evidence="9">
    <location>
        <position position="171"/>
    </location>
    <ligand>
        <name>2-[(2R,5Z)-2-carboxy-4-methylthiazol-5(2H)-ylidene]ethyl phosphate</name>
        <dbReference type="ChEBI" id="CHEBI:62899"/>
    </ligand>
</feature>
<dbReference type="HAMAP" id="MF_00097">
    <property type="entry name" value="TMP_synthase"/>
    <property type="match status" value="1"/>
</dbReference>
<dbReference type="InterPro" id="IPR022998">
    <property type="entry name" value="ThiamineP_synth_TenI"/>
</dbReference>
<protein>
    <recommendedName>
        <fullName evidence="9">Thiamine-phosphate synthase</fullName>
        <shortName evidence="9">TP synthase</shortName>
        <shortName evidence="9">TPS</shortName>
        <ecNumber evidence="9">2.5.1.3</ecNumber>
    </recommendedName>
    <alternativeName>
        <fullName evidence="9">Thiamine-phosphate pyrophosphorylase</fullName>
        <shortName evidence="9">TMP pyrophosphorylase</shortName>
        <shortName evidence="9">TMP-PPase</shortName>
    </alternativeName>
</protein>
<evidence type="ECO:0000256" key="1">
    <source>
        <dbReference type="ARBA" id="ARBA00005165"/>
    </source>
</evidence>
<keyword evidence="3 9" id="KW-0479">Metal-binding</keyword>
<dbReference type="Pfam" id="PF02581">
    <property type="entry name" value="TMP-TENI"/>
    <property type="match status" value="1"/>
</dbReference>
<feature type="binding site" evidence="9">
    <location>
        <begin position="191"/>
        <end position="192"/>
    </location>
    <ligand>
        <name>2-[(2R,5Z)-2-carboxy-4-methylthiazol-5(2H)-ylidene]ethyl phosphate</name>
        <dbReference type="ChEBI" id="CHEBI:62899"/>
    </ligand>
</feature>
<keyword evidence="5 9" id="KW-0784">Thiamine biosynthesis</keyword>
<dbReference type="GO" id="GO:0005737">
    <property type="term" value="C:cytoplasm"/>
    <property type="evidence" value="ECO:0007669"/>
    <property type="project" value="TreeGrafter"/>
</dbReference>
<dbReference type="InterPro" id="IPR036206">
    <property type="entry name" value="ThiamineP_synth_sf"/>
</dbReference>
<feature type="binding site" evidence="9">
    <location>
        <position position="113"/>
    </location>
    <ligand>
        <name>4-amino-2-methyl-5-(diphosphooxymethyl)pyrimidine</name>
        <dbReference type="ChEBI" id="CHEBI:57841"/>
    </ligand>
</feature>
<organism evidence="13 14">
    <name type="scientific">Staphylococcus massiliensis S46</name>
    <dbReference type="NCBI Taxonomy" id="1229783"/>
    <lineage>
        <taxon>Bacteria</taxon>
        <taxon>Bacillati</taxon>
        <taxon>Bacillota</taxon>
        <taxon>Bacilli</taxon>
        <taxon>Bacillales</taxon>
        <taxon>Staphylococcaceae</taxon>
        <taxon>Staphylococcus</taxon>
    </lineage>
</organism>
<evidence type="ECO:0000256" key="8">
    <source>
        <dbReference type="ARBA" id="ARBA00047883"/>
    </source>
</evidence>
<dbReference type="SUPFAM" id="SSF51391">
    <property type="entry name" value="Thiamin phosphate synthase"/>
    <property type="match status" value="1"/>
</dbReference>
<proteinExistence type="inferred from homology"/>
<evidence type="ECO:0000259" key="12">
    <source>
        <dbReference type="Pfam" id="PF02581"/>
    </source>
</evidence>
<comment type="catalytic activity">
    <reaction evidence="6 9 10">
        <text>4-methyl-5-(2-phosphooxyethyl)-thiazole + 4-amino-2-methyl-5-(diphosphooxymethyl)pyrimidine + H(+) = thiamine phosphate + diphosphate</text>
        <dbReference type="Rhea" id="RHEA:22328"/>
        <dbReference type="ChEBI" id="CHEBI:15378"/>
        <dbReference type="ChEBI" id="CHEBI:33019"/>
        <dbReference type="ChEBI" id="CHEBI:37575"/>
        <dbReference type="ChEBI" id="CHEBI:57841"/>
        <dbReference type="ChEBI" id="CHEBI:58296"/>
        <dbReference type="EC" id="2.5.1.3"/>
    </reaction>
</comment>
<dbReference type="GO" id="GO:0000287">
    <property type="term" value="F:magnesium ion binding"/>
    <property type="evidence" value="ECO:0007669"/>
    <property type="project" value="UniProtKB-UniRule"/>
</dbReference>
<dbReference type="FunFam" id="3.20.20.70:FF:000096">
    <property type="entry name" value="Thiamine-phosphate synthase"/>
    <property type="match status" value="1"/>
</dbReference>
<comment type="caution">
    <text evidence="13">The sequence shown here is derived from an EMBL/GenBank/DDBJ whole genome shotgun (WGS) entry which is preliminary data.</text>
</comment>
<dbReference type="InterPro" id="IPR013785">
    <property type="entry name" value="Aldolase_TIM"/>
</dbReference>
<comment type="similarity">
    <text evidence="9 10">Belongs to the thiamine-phosphate synthase family.</text>
</comment>
<feature type="binding site" evidence="9">
    <location>
        <position position="76"/>
    </location>
    <ligand>
        <name>Mg(2+)</name>
        <dbReference type="ChEBI" id="CHEBI:18420"/>
    </ligand>
</feature>
<dbReference type="GO" id="GO:0004789">
    <property type="term" value="F:thiamine-phosphate diphosphorylase activity"/>
    <property type="evidence" value="ECO:0007669"/>
    <property type="project" value="UniProtKB-UniRule"/>
</dbReference>
<dbReference type="STRING" id="1229783.C273_07897"/>
<feature type="binding site" evidence="9">
    <location>
        <begin position="40"/>
        <end position="44"/>
    </location>
    <ligand>
        <name>4-amino-2-methyl-5-(diphosphooxymethyl)pyrimidine</name>
        <dbReference type="ChEBI" id="CHEBI:57841"/>
    </ligand>
</feature>
<feature type="binding site" evidence="9">
    <location>
        <position position="142"/>
    </location>
    <ligand>
        <name>4-amino-2-methyl-5-(diphosphooxymethyl)pyrimidine</name>
        <dbReference type="ChEBI" id="CHEBI:57841"/>
    </ligand>
</feature>
<evidence type="ECO:0000256" key="6">
    <source>
        <dbReference type="ARBA" id="ARBA00047334"/>
    </source>
</evidence>
<evidence type="ECO:0000256" key="4">
    <source>
        <dbReference type="ARBA" id="ARBA00022842"/>
    </source>
</evidence>
<reference evidence="13 14" key="1">
    <citation type="journal article" date="2013" name="Genome Announc.">
        <title>Genome Sequence of Staphylococcus massiliensis Strain S46, Isolated from the Surface of Healthy Human Skin.</title>
        <authorList>
            <person name="Srivastav R."/>
            <person name="Singh A."/>
            <person name="Jangir P.K."/>
            <person name="Kumari C."/>
            <person name="Muduli S."/>
            <person name="Sharma R."/>
        </authorList>
    </citation>
    <scope>NUCLEOTIDE SEQUENCE [LARGE SCALE GENOMIC DNA]</scope>
    <source>
        <strain evidence="13 14">S46</strain>
    </source>
</reference>
<keyword evidence="4 9" id="KW-0460">Magnesium</keyword>
<dbReference type="Gene3D" id="3.20.20.70">
    <property type="entry name" value="Aldolase class I"/>
    <property type="match status" value="1"/>
</dbReference>
<dbReference type="NCBIfam" id="TIGR00693">
    <property type="entry name" value="thiE"/>
    <property type="match status" value="1"/>
</dbReference>
<dbReference type="OrthoDB" id="9812206at2"/>
<evidence type="ECO:0000256" key="2">
    <source>
        <dbReference type="ARBA" id="ARBA00022679"/>
    </source>
</evidence>
<dbReference type="RefSeq" id="WP_009383910.1">
    <property type="nucleotide sequence ID" value="NZ_AMSQ01000012.1"/>
</dbReference>
<dbReference type="GO" id="GO:0009229">
    <property type="term" value="P:thiamine diphosphate biosynthetic process"/>
    <property type="evidence" value="ECO:0007669"/>
    <property type="project" value="UniProtKB-UniRule"/>
</dbReference>
<comment type="catalytic activity">
    <reaction evidence="7 9 10">
        <text>2-(2-carboxy-4-methylthiazol-5-yl)ethyl phosphate + 4-amino-2-methyl-5-(diphosphooxymethyl)pyrimidine + 2 H(+) = thiamine phosphate + CO2 + diphosphate</text>
        <dbReference type="Rhea" id="RHEA:47848"/>
        <dbReference type="ChEBI" id="CHEBI:15378"/>
        <dbReference type="ChEBI" id="CHEBI:16526"/>
        <dbReference type="ChEBI" id="CHEBI:33019"/>
        <dbReference type="ChEBI" id="CHEBI:37575"/>
        <dbReference type="ChEBI" id="CHEBI:57841"/>
        <dbReference type="ChEBI" id="CHEBI:62890"/>
        <dbReference type="EC" id="2.5.1.3"/>
    </reaction>
</comment>
<comment type="cofactor">
    <cofactor evidence="9">
        <name>Mg(2+)</name>
        <dbReference type="ChEBI" id="CHEBI:18420"/>
    </cofactor>
    <text evidence="9">Binds 1 Mg(2+) ion per subunit.</text>
</comment>
<dbReference type="eggNOG" id="COG0352">
    <property type="taxonomic scope" value="Bacteria"/>
</dbReference>
<dbReference type="InterPro" id="IPR034291">
    <property type="entry name" value="TMP_synthase"/>
</dbReference>
<comment type="catalytic activity">
    <reaction evidence="8 9 10">
        <text>2-[(2R,5Z)-2-carboxy-4-methylthiazol-5(2H)-ylidene]ethyl phosphate + 4-amino-2-methyl-5-(diphosphooxymethyl)pyrimidine + 2 H(+) = thiamine phosphate + CO2 + diphosphate</text>
        <dbReference type="Rhea" id="RHEA:47844"/>
        <dbReference type="ChEBI" id="CHEBI:15378"/>
        <dbReference type="ChEBI" id="CHEBI:16526"/>
        <dbReference type="ChEBI" id="CHEBI:33019"/>
        <dbReference type="ChEBI" id="CHEBI:37575"/>
        <dbReference type="ChEBI" id="CHEBI:57841"/>
        <dbReference type="ChEBI" id="CHEBI:62899"/>
        <dbReference type="EC" id="2.5.1.3"/>
    </reaction>
</comment>